<dbReference type="OrthoDB" id="9795405at2"/>
<protein>
    <recommendedName>
        <fullName evidence="3">Osmotically inducible protein OsmC</fullName>
    </recommendedName>
</protein>
<accession>A0A098LHL5</accession>
<evidence type="ECO:0000313" key="1">
    <source>
        <dbReference type="EMBL" id="GAL85912.1"/>
    </source>
</evidence>
<dbReference type="PANTHER" id="PTHR42830">
    <property type="entry name" value="OSMOTICALLY INDUCIBLE FAMILY PROTEIN"/>
    <property type="match status" value="1"/>
</dbReference>
<organism evidence="1 2">
    <name type="scientific">Sporocytophaga myxococcoides</name>
    <dbReference type="NCBI Taxonomy" id="153721"/>
    <lineage>
        <taxon>Bacteria</taxon>
        <taxon>Pseudomonadati</taxon>
        <taxon>Bacteroidota</taxon>
        <taxon>Cytophagia</taxon>
        <taxon>Cytophagales</taxon>
        <taxon>Cytophagaceae</taxon>
        <taxon>Sporocytophaga</taxon>
    </lineage>
</organism>
<dbReference type="SUPFAM" id="SSF82784">
    <property type="entry name" value="OsmC-like"/>
    <property type="match status" value="1"/>
</dbReference>
<gene>
    <name evidence="1" type="ORF">MYP_3141</name>
</gene>
<reference evidence="1 2" key="1">
    <citation type="submission" date="2014-09" db="EMBL/GenBank/DDBJ databases">
        <title>Sporocytophaga myxococcoides PG-01 genome sequencing.</title>
        <authorList>
            <person name="Liu L."/>
            <person name="Gao P.J."/>
            <person name="Chen G.J."/>
            <person name="Wang L.S."/>
        </authorList>
    </citation>
    <scope>NUCLEOTIDE SEQUENCE [LARGE SCALE GENOMIC DNA]</scope>
    <source>
        <strain evidence="1 2">PG-01</strain>
    </source>
</reference>
<dbReference type="PANTHER" id="PTHR42830:SF2">
    <property type="entry name" value="OSMC_OHR FAMILY PROTEIN"/>
    <property type="match status" value="1"/>
</dbReference>
<proteinExistence type="predicted"/>
<dbReference type="InterPro" id="IPR015946">
    <property type="entry name" value="KH_dom-like_a/b"/>
</dbReference>
<evidence type="ECO:0000313" key="2">
    <source>
        <dbReference type="Proteomes" id="UP000030185"/>
    </source>
</evidence>
<dbReference type="STRING" id="153721.MYP_3141"/>
<dbReference type="InterPro" id="IPR036102">
    <property type="entry name" value="OsmC/Ohrsf"/>
</dbReference>
<dbReference type="EMBL" id="BBLT01000006">
    <property type="protein sequence ID" value="GAL85912.1"/>
    <property type="molecule type" value="Genomic_DNA"/>
</dbReference>
<dbReference type="RefSeq" id="WP_052430241.1">
    <property type="nucleotide sequence ID" value="NZ_BBLT01000006.1"/>
</dbReference>
<sequence length="152" mass="17531">MEEYFYEIDLSWKSEKAGFLTSHGVDEIKVFSPIETPREKKNQWTPEQLLGASVSSCFMTTFLEIAEKNNLEVISYQSQCFVKLEKKTDKFTTEEILIRPIVKLKSNNSFLLAQRCLDEAETACPSRKALKISIEIHPIFEYLNKPGKKSKT</sequence>
<name>A0A098LHL5_9BACT</name>
<dbReference type="Pfam" id="PF02566">
    <property type="entry name" value="OsmC"/>
    <property type="match status" value="1"/>
</dbReference>
<dbReference type="Gene3D" id="3.30.300.20">
    <property type="match status" value="1"/>
</dbReference>
<keyword evidence="2" id="KW-1185">Reference proteome</keyword>
<dbReference type="InterPro" id="IPR052707">
    <property type="entry name" value="OsmC_Ohr_Peroxiredoxin"/>
</dbReference>
<evidence type="ECO:0008006" key="3">
    <source>
        <dbReference type="Google" id="ProtNLM"/>
    </source>
</evidence>
<dbReference type="AlphaFoldDB" id="A0A098LHL5"/>
<dbReference type="eggNOG" id="COG1764">
    <property type="taxonomic scope" value="Bacteria"/>
</dbReference>
<dbReference type="InterPro" id="IPR003718">
    <property type="entry name" value="OsmC/Ohr_fam"/>
</dbReference>
<dbReference type="Proteomes" id="UP000030185">
    <property type="component" value="Unassembled WGS sequence"/>
</dbReference>
<comment type="caution">
    <text evidence="1">The sequence shown here is derived from an EMBL/GenBank/DDBJ whole genome shotgun (WGS) entry which is preliminary data.</text>
</comment>